<dbReference type="PANTHER" id="PTHR47520:SF13">
    <property type="entry name" value="PROTEIN CBG10012"/>
    <property type="match status" value="1"/>
</dbReference>
<proteinExistence type="predicted"/>
<dbReference type="AlphaFoldDB" id="A0AAN4Z7S5"/>
<evidence type="ECO:0008006" key="5">
    <source>
        <dbReference type="Google" id="ProtNLM"/>
    </source>
</evidence>
<evidence type="ECO:0000313" key="4">
    <source>
        <dbReference type="Proteomes" id="UP001328107"/>
    </source>
</evidence>
<dbReference type="EMBL" id="BTRK01000002">
    <property type="protein sequence ID" value="GMR36008.1"/>
    <property type="molecule type" value="Genomic_DNA"/>
</dbReference>
<keyword evidence="2" id="KW-1133">Transmembrane helix</keyword>
<feature type="region of interest" description="Disordered" evidence="1">
    <location>
        <begin position="266"/>
        <end position="326"/>
    </location>
</feature>
<sequence length="326" mass="38128">EYPTMTTEKIRDALFPGDPRMPLKEIFEYNEGEMRLLTDQTKKDRNSEMNRIIVEGMLLGTQTRLLQEGNKDDGQLETVRKMKEILSGEGANIVRVREETEPVLVGNIPYFWGEANLPEGNNETDYVDVSPVNDASNITIRKVLSLIRCHKSLSDVVIVGKRAKSFLDRRFSWDYSADKMVDVKIEIKNGDGLTREQFSWFCPSSDRCCEWECCSTVEKEYTDYAPPDKNVRFAVRFVIFMVIIILVILSIAICCKSFEKKKEERRKERREQREEIERREAAPLRQRQQQMRERRRDEEERQPQTTPYPMEPSTFPTVGSYGWSLI</sequence>
<feature type="transmembrane region" description="Helical" evidence="2">
    <location>
        <begin position="233"/>
        <end position="255"/>
    </location>
</feature>
<evidence type="ECO:0000256" key="1">
    <source>
        <dbReference type="SAM" id="MobiDB-lite"/>
    </source>
</evidence>
<feature type="non-terminal residue" evidence="3">
    <location>
        <position position="1"/>
    </location>
</feature>
<feature type="compositionally biased region" description="Basic and acidic residues" evidence="1">
    <location>
        <begin position="266"/>
        <end position="282"/>
    </location>
</feature>
<keyword evidence="2" id="KW-0472">Membrane</keyword>
<dbReference type="Proteomes" id="UP001328107">
    <property type="component" value="Unassembled WGS sequence"/>
</dbReference>
<keyword evidence="4" id="KW-1185">Reference proteome</keyword>
<dbReference type="PANTHER" id="PTHR47520">
    <property type="entry name" value="CX DOMAIN-CONTAINING PROTEIN-RELATED"/>
    <property type="match status" value="1"/>
</dbReference>
<evidence type="ECO:0000313" key="3">
    <source>
        <dbReference type="EMBL" id="GMR36008.1"/>
    </source>
</evidence>
<organism evidence="3 4">
    <name type="scientific">Pristionchus mayeri</name>
    <dbReference type="NCBI Taxonomy" id="1317129"/>
    <lineage>
        <taxon>Eukaryota</taxon>
        <taxon>Metazoa</taxon>
        <taxon>Ecdysozoa</taxon>
        <taxon>Nematoda</taxon>
        <taxon>Chromadorea</taxon>
        <taxon>Rhabditida</taxon>
        <taxon>Rhabditina</taxon>
        <taxon>Diplogasteromorpha</taxon>
        <taxon>Diplogasteroidea</taxon>
        <taxon>Neodiplogasteridae</taxon>
        <taxon>Pristionchus</taxon>
    </lineage>
</organism>
<keyword evidence="2" id="KW-0812">Transmembrane</keyword>
<comment type="caution">
    <text evidence="3">The sequence shown here is derived from an EMBL/GenBank/DDBJ whole genome shotgun (WGS) entry which is preliminary data.</text>
</comment>
<feature type="non-terminal residue" evidence="3">
    <location>
        <position position="326"/>
    </location>
</feature>
<reference evidence="4" key="1">
    <citation type="submission" date="2022-10" db="EMBL/GenBank/DDBJ databases">
        <title>Genome assembly of Pristionchus species.</title>
        <authorList>
            <person name="Yoshida K."/>
            <person name="Sommer R.J."/>
        </authorList>
    </citation>
    <scope>NUCLEOTIDE SEQUENCE [LARGE SCALE GENOMIC DNA]</scope>
    <source>
        <strain evidence="4">RS5460</strain>
    </source>
</reference>
<name>A0AAN4Z7S5_9BILA</name>
<gene>
    <name evidence="3" type="ORF">PMAYCL1PPCAC_06203</name>
</gene>
<accession>A0AAN4Z7S5</accession>
<evidence type="ECO:0000256" key="2">
    <source>
        <dbReference type="SAM" id="Phobius"/>
    </source>
</evidence>
<protein>
    <recommendedName>
        <fullName evidence="5">CX domain-containing protein</fullName>
    </recommendedName>
</protein>
<feature type="compositionally biased region" description="Basic and acidic residues" evidence="1">
    <location>
        <begin position="290"/>
        <end position="302"/>
    </location>
</feature>